<accession>A0A3L5TV67</accession>
<dbReference type="AlphaFoldDB" id="A0A3L5TV67"/>
<dbReference type="Proteomes" id="UP000266721">
    <property type="component" value="Unassembled WGS sequence"/>
</dbReference>
<feature type="non-terminal residue" evidence="2">
    <location>
        <position position="1"/>
    </location>
</feature>
<sequence>MNASIRGLILIVGVVAALFGITNGCEACSVKGVCYSADEQWLEKCWTKKCIVDSTGYQTSWTTSIVKTQCEDINGKCIDHGQHNSDGCTCNISGTKTEYICDGYGK</sequence>
<feature type="signal peptide" evidence="1">
    <location>
        <begin position="1"/>
        <end position="27"/>
    </location>
</feature>
<reference evidence="2 3" key="1">
    <citation type="journal article" date="2016" name="PLoS ONE">
        <title>A First Insight into the Genome of the Filter-Feeder Mussel Mytilus galloprovincialis.</title>
        <authorList>
            <person name="Murgarella M."/>
            <person name="Puiu D."/>
            <person name="Novoa B."/>
            <person name="Figueras A."/>
            <person name="Posada D."/>
            <person name="Canchaya C."/>
        </authorList>
    </citation>
    <scope>NUCLEOTIDE SEQUENCE [LARGE SCALE GENOMIC DNA]</scope>
    <source>
        <tissue evidence="2">Muscle</tissue>
    </source>
</reference>
<keyword evidence="1" id="KW-0732">Signal</keyword>
<evidence type="ECO:0000256" key="1">
    <source>
        <dbReference type="SAM" id="SignalP"/>
    </source>
</evidence>
<evidence type="ECO:0000313" key="3">
    <source>
        <dbReference type="Proteomes" id="UP000266721"/>
    </source>
</evidence>
<dbReference type="EMBL" id="KV581413">
    <property type="protein sequence ID" value="OPL33820.1"/>
    <property type="molecule type" value="Genomic_DNA"/>
</dbReference>
<organism evidence="2 3">
    <name type="scientific">Mytilus galloprovincialis</name>
    <name type="common">Mediterranean mussel</name>
    <dbReference type="NCBI Taxonomy" id="29158"/>
    <lineage>
        <taxon>Eukaryota</taxon>
        <taxon>Metazoa</taxon>
        <taxon>Spiralia</taxon>
        <taxon>Lophotrochozoa</taxon>
        <taxon>Mollusca</taxon>
        <taxon>Bivalvia</taxon>
        <taxon>Autobranchia</taxon>
        <taxon>Pteriomorphia</taxon>
        <taxon>Mytilida</taxon>
        <taxon>Mytiloidea</taxon>
        <taxon>Mytilidae</taxon>
        <taxon>Mytilinae</taxon>
        <taxon>Mytilus</taxon>
    </lineage>
</organism>
<feature type="chain" id="PRO_5017995626" evidence="1">
    <location>
        <begin position="28"/>
        <end position="106"/>
    </location>
</feature>
<protein>
    <submittedName>
        <fullName evidence="2">Uncharacterized protein</fullName>
    </submittedName>
</protein>
<evidence type="ECO:0000313" key="2">
    <source>
        <dbReference type="EMBL" id="OPL33820.1"/>
    </source>
</evidence>
<gene>
    <name evidence="2" type="ORF">AM593_03193</name>
</gene>
<comment type="caution">
    <text evidence="2">The sequence shown here is derived from an EMBL/GenBank/DDBJ whole genome shotgun (WGS) entry which is preliminary data.</text>
</comment>
<name>A0A3L5TV67_MYTGA</name>
<keyword evidence="3" id="KW-1185">Reference proteome</keyword>
<proteinExistence type="predicted"/>